<proteinExistence type="predicted"/>
<dbReference type="AlphaFoldDB" id="A0A915Z0Q4"/>
<evidence type="ECO:0000313" key="11">
    <source>
        <dbReference type="EMBL" id="CAB5357933.1"/>
    </source>
</evidence>
<keyword evidence="5" id="KW-0805">Transcription regulation</keyword>
<dbReference type="GO" id="GO:0003677">
    <property type="term" value="F:DNA binding"/>
    <property type="evidence" value="ECO:0007669"/>
    <property type="project" value="InterPro"/>
</dbReference>
<sequence>MFQKNNNEEFEFNHQNHQKGGSQLENKDDTSSALSTLDEKDEKGSVVWKHFDRFVDNKGTSWAKCRYCRNGKYNMDSGSTGNLLCHLNKLHPNKKFSNELFRAKLVEWIATDDQPFTVVKLPEFRYVIQICNAEAQISMADTIKSNILKLYKSYHINIQNILQNTPGKISFALDIWTSPNVIGFLGITGHYIDADWNIKDILVDFVNLSGSHLGENMANMFVTCLKEKKILTKILAIAADNNVANNNTFLKSLEQTCVENHIAFHHKENHVRCIAHIMNLTVQEILKHIRVGEAQDENIILEELLEKNNKTNDIIPKLKFGLHHSPLDETIRIEPELEGFSISLNEWQTLKELCFL</sequence>
<protein>
    <recommendedName>
        <fullName evidence="10">BED-type domain-containing protein</fullName>
    </recommendedName>
</protein>
<evidence type="ECO:0000256" key="3">
    <source>
        <dbReference type="ARBA" id="ARBA00022771"/>
    </source>
</evidence>
<accession>A0A915Z0Q4</accession>
<gene>
    <name evidence="11" type="ORF">CHRIB12_LOCUS7007</name>
</gene>
<evidence type="ECO:0000256" key="6">
    <source>
        <dbReference type="ARBA" id="ARBA00023163"/>
    </source>
</evidence>
<evidence type="ECO:0000256" key="4">
    <source>
        <dbReference type="ARBA" id="ARBA00022833"/>
    </source>
</evidence>
<dbReference type="InterPro" id="IPR052035">
    <property type="entry name" value="ZnF_BED_domain_contain"/>
</dbReference>
<evidence type="ECO:0000259" key="10">
    <source>
        <dbReference type="PROSITE" id="PS50808"/>
    </source>
</evidence>
<name>A0A915Z0Q4_9GLOM</name>
<feature type="region of interest" description="Disordered" evidence="9">
    <location>
        <begin position="1"/>
        <end position="37"/>
    </location>
</feature>
<comment type="caution">
    <text evidence="11">The sequence shown here is derived from an EMBL/GenBank/DDBJ whole genome shotgun (WGS) entry which is preliminary data.</text>
</comment>
<dbReference type="PROSITE" id="PS50808">
    <property type="entry name" value="ZF_BED"/>
    <property type="match status" value="1"/>
</dbReference>
<feature type="domain" description="BED-type" evidence="10">
    <location>
        <begin position="42"/>
        <end position="98"/>
    </location>
</feature>
<dbReference type="Pfam" id="PF02892">
    <property type="entry name" value="zf-BED"/>
    <property type="match status" value="1"/>
</dbReference>
<keyword evidence="2" id="KW-0479">Metal-binding</keyword>
<dbReference type="GO" id="GO:0005634">
    <property type="term" value="C:nucleus"/>
    <property type="evidence" value="ECO:0007669"/>
    <property type="project" value="UniProtKB-SubCell"/>
</dbReference>
<dbReference type="PANTHER" id="PTHR46481">
    <property type="entry name" value="ZINC FINGER BED DOMAIN-CONTAINING PROTEIN 4"/>
    <property type="match status" value="1"/>
</dbReference>
<evidence type="ECO:0000256" key="2">
    <source>
        <dbReference type="ARBA" id="ARBA00022723"/>
    </source>
</evidence>
<reference evidence="11" key="1">
    <citation type="submission" date="2020-05" db="EMBL/GenBank/DDBJ databases">
        <authorList>
            <person name="Rincon C."/>
            <person name="Sanders R I."/>
            <person name="Robbins C."/>
            <person name="Chaturvedi A."/>
        </authorList>
    </citation>
    <scope>NUCLEOTIDE SEQUENCE</scope>
    <source>
        <strain evidence="11">CHB12</strain>
    </source>
</reference>
<dbReference type="EMBL" id="CAGKOT010000012">
    <property type="protein sequence ID" value="CAB5357933.1"/>
    <property type="molecule type" value="Genomic_DNA"/>
</dbReference>
<evidence type="ECO:0000313" key="12">
    <source>
        <dbReference type="Proteomes" id="UP000684084"/>
    </source>
</evidence>
<comment type="subcellular location">
    <subcellularLocation>
        <location evidence="1">Nucleus</location>
    </subcellularLocation>
</comment>
<dbReference type="OrthoDB" id="1607513at2759"/>
<keyword evidence="6" id="KW-0804">Transcription</keyword>
<evidence type="ECO:0000256" key="7">
    <source>
        <dbReference type="ARBA" id="ARBA00023242"/>
    </source>
</evidence>
<dbReference type="PANTHER" id="PTHR46481:SF10">
    <property type="entry name" value="ZINC FINGER BED DOMAIN-CONTAINING PROTEIN 39"/>
    <property type="match status" value="1"/>
</dbReference>
<evidence type="ECO:0000256" key="8">
    <source>
        <dbReference type="PROSITE-ProRule" id="PRU00027"/>
    </source>
</evidence>
<dbReference type="SMART" id="SM00614">
    <property type="entry name" value="ZnF_BED"/>
    <property type="match status" value="1"/>
</dbReference>
<dbReference type="VEuPathDB" id="FungiDB:RhiirFUN_010709"/>
<evidence type="ECO:0000256" key="9">
    <source>
        <dbReference type="SAM" id="MobiDB-lite"/>
    </source>
</evidence>
<dbReference type="Proteomes" id="UP000684084">
    <property type="component" value="Unassembled WGS sequence"/>
</dbReference>
<dbReference type="InterPro" id="IPR003656">
    <property type="entry name" value="Znf_BED"/>
</dbReference>
<keyword evidence="3 8" id="KW-0863">Zinc-finger</keyword>
<keyword evidence="7" id="KW-0539">Nucleus</keyword>
<keyword evidence="4" id="KW-0862">Zinc</keyword>
<evidence type="ECO:0000256" key="5">
    <source>
        <dbReference type="ARBA" id="ARBA00023015"/>
    </source>
</evidence>
<organism evidence="11 12">
    <name type="scientific">Rhizophagus irregularis</name>
    <dbReference type="NCBI Taxonomy" id="588596"/>
    <lineage>
        <taxon>Eukaryota</taxon>
        <taxon>Fungi</taxon>
        <taxon>Fungi incertae sedis</taxon>
        <taxon>Mucoromycota</taxon>
        <taxon>Glomeromycotina</taxon>
        <taxon>Glomeromycetes</taxon>
        <taxon>Glomerales</taxon>
        <taxon>Glomeraceae</taxon>
        <taxon>Rhizophagus</taxon>
    </lineage>
</organism>
<evidence type="ECO:0000256" key="1">
    <source>
        <dbReference type="ARBA" id="ARBA00004123"/>
    </source>
</evidence>
<dbReference type="GO" id="GO:0008270">
    <property type="term" value="F:zinc ion binding"/>
    <property type="evidence" value="ECO:0007669"/>
    <property type="project" value="UniProtKB-KW"/>
</dbReference>